<dbReference type="AlphaFoldDB" id="A0A5E5BJE3"/>
<protein>
    <recommendedName>
        <fullName evidence="3">Acyl-CoA dehydrogenase</fullName>
    </recommendedName>
</protein>
<dbReference type="GO" id="GO:0016627">
    <property type="term" value="F:oxidoreductase activity, acting on the CH-CH group of donors"/>
    <property type="evidence" value="ECO:0007669"/>
    <property type="project" value="InterPro"/>
</dbReference>
<name>A0A5E5BJE3_9BURK</name>
<dbReference type="EMBL" id="CABPSR010000019">
    <property type="protein sequence ID" value="VVE84663.1"/>
    <property type="molecule type" value="Genomic_DNA"/>
</dbReference>
<evidence type="ECO:0000313" key="1">
    <source>
        <dbReference type="EMBL" id="VVE84663.1"/>
    </source>
</evidence>
<dbReference type="SUPFAM" id="SSF56645">
    <property type="entry name" value="Acyl-CoA dehydrogenase NM domain-like"/>
    <property type="match status" value="1"/>
</dbReference>
<evidence type="ECO:0000313" key="2">
    <source>
        <dbReference type="Proteomes" id="UP000335538"/>
    </source>
</evidence>
<accession>A0A5E5BJE3</accession>
<sequence>MNASPKSARHLVAALRSHLPQPYRCSRTYATLQTLIDEGFATLPYPGAGATRARWQVLAALAADDLCLAKLYARHADALALLNELEGPLRSSRAGMRAVGCSESAQTRVTLTPRNRPDREVILRGTKAWCAGARHVRAAPVSAWDSDTPCLVEIEPAQAHIDVCPAHWHAVGMAHTQSFTVRFLGAHGASVPRAPICRGPASPTWCAKPCCIAPAIPTRWRT</sequence>
<gene>
    <name evidence="1" type="ORF">PSP31121_04864</name>
</gene>
<dbReference type="Gene3D" id="2.40.110.10">
    <property type="entry name" value="Butyryl-CoA Dehydrogenase, subunit A, domain 2"/>
    <property type="match status" value="1"/>
</dbReference>
<reference evidence="1 2" key="1">
    <citation type="submission" date="2019-08" db="EMBL/GenBank/DDBJ databases">
        <authorList>
            <person name="Peeters C."/>
        </authorList>
    </citation>
    <scope>NUCLEOTIDE SEQUENCE [LARGE SCALE GENOMIC DNA]</scope>
    <source>
        <strain evidence="1 2">LMG 31121</strain>
    </source>
</reference>
<dbReference type="InterPro" id="IPR046373">
    <property type="entry name" value="Acyl-CoA_Oxase/DH_mid-dom_sf"/>
</dbReference>
<organism evidence="1 2">
    <name type="scientific">Pandoraea sputorum</name>
    <dbReference type="NCBI Taxonomy" id="93222"/>
    <lineage>
        <taxon>Bacteria</taxon>
        <taxon>Pseudomonadati</taxon>
        <taxon>Pseudomonadota</taxon>
        <taxon>Betaproteobacteria</taxon>
        <taxon>Burkholderiales</taxon>
        <taxon>Burkholderiaceae</taxon>
        <taxon>Pandoraea</taxon>
    </lineage>
</organism>
<dbReference type="RefSeq" id="WP_150811060.1">
    <property type="nucleotide sequence ID" value="NZ_CABPSR010000019.1"/>
</dbReference>
<proteinExistence type="predicted"/>
<dbReference type="Proteomes" id="UP000335538">
    <property type="component" value="Unassembled WGS sequence"/>
</dbReference>
<dbReference type="InterPro" id="IPR009100">
    <property type="entry name" value="AcylCoA_DH/oxidase_NM_dom_sf"/>
</dbReference>
<evidence type="ECO:0008006" key="3">
    <source>
        <dbReference type="Google" id="ProtNLM"/>
    </source>
</evidence>